<comment type="caution">
    <text evidence="1">The sequence shown here is derived from an EMBL/GenBank/DDBJ whole genome shotgun (WGS) entry which is preliminary data.</text>
</comment>
<organism evidence="1 2">
    <name type="scientific">Ixodes persulcatus</name>
    <name type="common">Taiga tick</name>
    <dbReference type="NCBI Taxonomy" id="34615"/>
    <lineage>
        <taxon>Eukaryota</taxon>
        <taxon>Metazoa</taxon>
        <taxon>Ecdysozoa</taxon>
        <taxon>Arthropoda</taxon>
        <taxon>Chelicerata</taxon>
        <taxon>Arachnida</taxon>
        <taxon>Acari</taxon>
        <taxon>Parasitiformes</taxon>
        <taxon>Ixodida</taxon>
        <taxon>Ixodoidea</taxon>
        <taxon>Ixodidae</taxon>
        <taxon>Ixodinae</taxon>
        <taxon>Ixodes</taxon>
    </lineage>
</organism>
<protein>
    <submittedName>
        <fullName evidence="1">Uncharacterized protein</fullName>
    </submittedName>
</protein>
<evidence type="ECO:0000313" key="1">
    <source>
        <dbReference type="EMBL" id="KAG0409913.1"/>
    </source>
</evidence>
<evidence type="ECO:0000313" key="2">
    <source>
        <dbReference type="Proteomes" id="UP000805193"/>
    </source>
</evidence>
<gene>
    <name evidence="1" type="ORF">HPB47_012968</name>
</gene>
<sequence>MTVTSLKLLDVQIPRTVEEGEAVRLSCAYDLEGELPYSTTWTQNGVVFYQSTQTGAKLSPLSGADLNGGAGGVASATERTHHIRTPGDLGSSSTDFDLEAVVSAAACGEQVLFFLRRRDAISKGDLRLLGLYVPVYAVSGGSARLHCRFMLGSAPLYTVKWYKGNREFFRYVPSEKPSKKIFTQRGITVAESDQSSVLLEQLTLSAEGTYRCEVTTEAPSFEVVASEGILNVTALPKEGPKIRGAQTHYNIGDTVDIGCVSLGSRPVVNYRWYLNALPAEPTNFEISNLATPTDDGLESSVSRLRFKISEDRFFNGTVSIKCVASIPNVYIGSDEKIIHQRSDGADATTPTKSADDECLSKLISIIRKLCDFLEGSYLNEQVEAIKELSDYVTNLKRTGPGLGEYMFDKETLPD</sequence>
<name>A0AC60NS19_IXOPE</name>
<dbReference type="Proteomes" id="UP000805193">
    <property type="component" value="Unassembled WGS sequence"/>
</dbReference>
<proteinExistence type="predicted"/>
<dbReference type="EMBL" id="JABSTQ010011577">
    <property type="protein sequence ID" value="KAG0409913.1"/>
    <property type="molecule type" value="Genomic_DNA"/>
</dbReference>
<reference evidence="1 2" key="1">
    <citation type="journal article" date="2020" name="Cell">
        <title>Large-Scale Comparative Analyses of Tick Genomes Elucidate Their Genetic Diversity and Vector Capacities.</title>
        <authorList>
            <consortium name="Tick Genome and Microbiome Consortium (TIGMIC)"/>
            <person name="Jia N."/>
            <person name="Wang J."/>
            <person name="Shi W."/>
            <person name="Du L."/>
            <person name="Sun Y."/>
            <person name="Zhan W."/>
            <person name="Jiang J.F."/>
            <person name="Wang Q."/>
            <person name="Zhang B."/>
            <person name="Ji P."/>
            <person name="Bell-Sakyi L."/>
            <person name="Cui X.M."/>
            <person name="Yuan T.T."/>
            <person name="Jiang B.G."/>
            <person name="Yang W.F."/>
            <person name="Lam T.T."/>
            <person name="Chang Q.C."/>
            <person name="Ding S.J."/>
            <person name="Wang X.J."/>
            <person name="Zhu J.G."/>
            <person name="Ruan X.D."/>
            <person name="Zhao L."/>
            <person name="Wei J.T."/>
            <person name="Ye R.Z."/>
            <person name="Que T.C."/>
            <person name="Du C.H."/>
            <person name="Zhou Y.H."/>
            <person name="Cheng J.X."/>
            <person name="Dai P.F."/>
            <person name="Guo W.B."/>
            <person name="Han X.H."/>
            <person name="Huang E.J."/>
            <person name="Li L.F."/>
            <person name="Wei W."/>
            <person name="Gao Y.C."/>
            <person name="Liu J.Z."/>
            <person name="Shao H.Z."/>
            <person name="Wang X."/>
            <person name="Wang C.C."/>
            <person name="Yang T.C."/>
            <person name="Huo Q.B."/>
            <person name="Li W."/>
            <person name="Chen H.Y."/>
            <person name="Chen S.E."/>
            <person name="Zhou L.G."/>
            <person name="Ni X.B."/>
            <person name="Tian J.H."/>
            <person name="Sheng Y."/>
            <person name="Liu T."/>
            <person name="Pan Y.S."/>
            <person name="Xia L.Y."/>
            <person name="Li J."/>
            <person name="Zhao F."/>
            <person name="Cao W.C."/>
        </authorList>
    </citation>
    <scope>NUCLEOTIDE SEQUENCE [LARGE SCALE GENOMIC DNA]</scope>
    <source>
        <strain evidence="1">Iper-2018</strain>
    </source>
</reference>
<accession>A0AC60NS19</accession>
<keyword evidence="2" id="KW-1185">Reference proteome</keyword>